<dbReference type="GO" id="GO:0010333">
    <property type="term" value="F:terpene synthase activity"/>
    <property type="evidence" value="ECO:0007669"/>
    <property type="project" value="InterPro"/>
</dbReference>
<reference evidence="2 3" key="1">
    <citation type="submission" date="2018-04" db="EMBL/GenBank/DDBJ databases">
        <title>Micromonosporas from Atacama Desert.</title>
        <authorList>
            <person name="Carro L."/>
            <person name="Klenk H.-P."/>
            <person name="Goodfellow M."/>
        </authorList>
    </citation>
    <scope>NUCLEOTIDE SEQUENCE [LARGE SCALE GENOMIC DNA]</scope>
    <source>
        <strain evidence="2 3">LB19</strain>
    </source>
</reference>
<dbReference type="InterPro" id="IPR032696">
    <property type="entry name" value="SQ_cyclase_C"/>
</dbReference>
<dbReference type="Gene3D" id="1.50.10.20">
    <property type="match status" value="1"/>
</dbReference>
<dbReference type="GO" id="GO:0000287">
    <property type="term" value="F:magnesium ion binding"/>
    <property type="evidence" value="ECO:0007669"/>
    <property type="project" value="TreeGrafter"/>
</dbReference>
<dbReference type="Gene3D" id="1.50.10.160">
    <property type="match status" value="1"/>
</dbReference>
<dbReference type="Proteomes" id="UP000278981">
    <property type="component" value="Unassembled WGS sequence"/>
</dbReference>
<gene>
    <name evidence="2" type="ORF">DDE19_26375</name>
</gene>
<dbReference type="Pfam" id="PF13243">
    <property type="entry name" value="SQHop_cyclase_C"/>
    <property type="match status" value="1"/>
</dbReference>
<dbReference type="UniPathway" id="UPA00337"/>
<evidence type="ECO:0000313" key="2">
    <source>
        <dbReference type="EMBL" id="RQX13272.1"/>
    </source>
</evidence>
<dbReference type="SUPFAM" id="SSF48239">
    <property type="entry name" value="Terpenoid cyclases/Protein prenyltransferases"/>
    <property type="match status" value="1"/>
</dbReference>
<evidence type="ECO:0000259" key="1">
    <source>
        <dbReference type="Pfam" id="PF13243"/>
    </source>
</evidence>
<evidence type="ECO:0000313" key="3">
    <source>
        <dbReference type="Proteomes" id="UP000278981"/>
    </source>
</evidence>
<dbReference type="PANTHER" id="PTHR31739:SF25">
    <property type="entry name" value="(E,E)-GERANYLLINALOOL SYNTHASE"/>
    <property type="match status" value="1"/>
</dbReference>
<dbReference type="AlphaFoldDB" id="A0A3N9XKB2"/>
<comment type="caution">
    <text evidence="2">The sequence shown here is derived from an EMBL/GenBank/DDBJ whole genome shotgun (WGS) entry which is preliminary data.</text>
</comment>
<accession>A0A3N9XKB2</accession>
<dbReference type="InterPro" id="IPR050148">
    <property type="entry name" value="Terpene_synthase-like"/>
</dbReference>
<feature type="domain" description="Squalene cyclase C-terminal" evidence="1">
    <location>
        <begin position="350"/>
        <end position="455"/>
    </location>
</feature>
<dbReference type="OrthoDB" id="9758578at2"/>
<dbReference type="EMBL" id="QDGB01000328">
    <property type="protein sequence ID" value="RQX13272.1"/>
    <property type="molecule type" value="Genomic_DNA"/>
</dbReference>
<dbReference type="PANTHER" id="PTHR31739">
    <property type="entry name" value="ENT-COPALYL DIPHOSPHATE SYNTHASE, CHLOROPLASTIC"/>
    <property type="match status" value="1"/>
</dbReference>
<dbReference type="RefSeq" id="WP_124821976.1">
    <property type="nucleotide sequence ID" value="NZ_QDGB01000328.1"/>
</dbReference>
<protein>
    <recommendedName>
        <fullName evidence="1">Squalene cyclase C-terminal domain-containing protein</fullName>
    </recommendedName>
</protein>
<dbReference type="GO" id="GO:0016102">
    <property type="term" value="P:diterpenoid biosynthetic process"/>
    <property type="evidence" value="ECO:0007669"/>
    <property type="project" value="TreeGrafter"/>
</dbReference>
<name>A0A3N9XKB2_9ACTN</name>
<organism evidence="2 3">
    <name type="scientific">Micromonospora ureilytica</name>
    <dbReference type="NCBI Taxonomy" id="709868"/>
    <lineage>
        <taxon>Bacteria</taxon>
        <taxon>Bacillati</taxon>
        <taxon>Actinomycetota</taxon>
        <taxon>Actinomycetes</taxon>
        <taxon>Micromonosporales</taxon>
        <taxon>Micromonosporaceae</taxon>
        <taxon>Micromonospora</taxon>
    </lineage>
</organism>
<dbReference type="InterPro" id="IPR008930">
    <property type="entry name" value="Terpenoid_cyclase/PrenylTrfase"/>
</dbReference>
<sequence length="538" mass="56063">MSDRATRVLADPPTAADPVADAARELIAGLGLRPWGQVAASVYETGRLVAVAPWLTGHDQRIAFLVRTQRPDGAWGPPEGYALVPTLSATDALLAALADGSAGTELLAPVARGLGALVGTLLRTDARTLPDTPALDLIVPALVDTINDRLAGLERATADRLPHPPLPLPAGLNRDRLRAVRSAVAAGAALPPKLAHFYEILDAAPADAGPTLTAVGASPAATAAWLTAAGPAAGPTAYAFLRALIRDEGGPVPCPAPITVFERAWVLSGLSRAGITINPPNSVVETLTAATAGQGIATGEGLPTDADTTSVSLDALARLGRPADPGSLWAYETASGFCTWPGEDGFSVTTNAHVLDAFGQHLSRHPDADARYRRAVDRLSVVLPGHQRADGAWQDRWHASPYYATACCVLALAEFGRGASAAEAVDRAAGWVLNSQRADGSWGRWGGTAEETAYALQVLLTVPTTVPRVDDAVARGHAYLHESAAREHPPLWYGKELYCPTVIVRAAVLAACRLVGVRASGVDRSVVDCGYRSTKTTT</sequence>
<proteinExistence type="predicted"/>